<keyword evidence="1" id="KW-0812">Transmembrane</keyword>
<dbReference type="Proteomes" id="UP000035721">
    <property type="component" value="Unassembled WGS sequence"/>
</dbReference>
<evidence type="ECO:0000313" key="3">
    <source>
        <dbReference type="Proteomes" id="UP000035721"/>
    </source>
</evidence>
<feature type="transmembrane region" description="Helical" evidence="1">
    <location>
        <begin position="279"/>
        <end position="300"/>
    </location>
</feature>
<organism evidence="2 3">
    <name type="scientific">Nostocoides japonicum T1-X7</name>
    <dbReference type="NCBI Taxonomy" id="1194083"/>
    <lineage>
        <taxon>Bacteria</taxon>
        <taxon>Bacillati</taxon>
        <taxon>Actinomycetota</taxon>
        <taxon>Actinomycetes</taxon>
        <taxon>Micrococcales</taxon>
        <taxon>Intrasporangiaceae</taxon>
        <taxon>Nostocoides</taxon>
    </lineage>
</organism>
<reference evidence="2 3" key="1">
    <citation type="journal article" date="2013" name="ISME J.">
        <title>A metabolic model for members of the genus Tetrasphaera involved in enhanced biological phosphorus removal.</title>
        <authorList>
            <person name="Kristiansen R."/>
            <person name="Nguyen H.T.T."/>
            <person name="Saunders A.M."/>
            <person name="Nielsen J.L."/>
            <person name="Wimmer R."/>
            <person name="Le V.Q."/>
            <person name="McIlroy S.J."/>
            <person name="Petrovski S."/>
            <person name="Seviour R.J."/>
            <person name="Calteau A."/>
            <person name="Nielsen K.L."/>
            <person name="Nielsen P.H."/>
        </authorList>
    </citation>
    <scope>NUCLEOTIDE SEQUENCE [LARGE SCALE GENOMIC DNA]</scope>
    <source>
        <strain evidence="2 3">T1-X7</strain>
    </source>
</reference>
<evidence type="ECO:0000313" key="2">
    <source>
        <dbReference type="EMBL" id="CCH78122.1"/>
    </source>
</evidence>
<dbReference type="STRING" id="1194083.BN12_2550001"/>
<protein>
    <recommendedName>
        <fullName evidence="4">Integral membrane protein</fullName>
    </recommendedName>
</protein>
<dbReference type="AlphaFoldDB" id="A0A077LYY8"/>
<keyword evidence="3" id="KW-1185">Reference proteome</keyword>
<sequence>MSAPPARLPEPRRRPRWRTALAAILLLVAIVLAPVAVVSGWAKATVMSTNGFIETFGPLADRPEIQQQVTSRVTTAIEGQLSQTRLPDAVVSTLSSALEEPVARFVASDAFRTLWDDSLHSLHAQLADETQQGSASSGVTVDDKGQIAIQLGPIVTAVRSDLVQRGVPLASRIPDIDHSAVVATVSDLPRIHSAYRLADTIGTWTPPAAVACLLLGVLVANRRRPALIVTGLAVAIGMGLTWVALGLGREVAVHELSGHLTADSVHIVWDETVDSLRETVVVVGVVALGIALVAALSGLLRRRPAEA</sequence>
<keyword evidence="1" id="KW-0472">Membrane</keyword>
<proteinExistence type="predicted"/>
<evidence type="ECO:0008006" key="4">
    <source>
        <dbReference type="Google" id="ProtNLM"/>
    </source>
</evidence>
<comment type="caution">
    <text evidence="2">The sequence shown here is derived from an EMBL/GenBank/DDBJ whole genome shotgun (WGS) entry which is preliminary data.</text>
</comment>
<feature type="transmembrane region" description="Helical" evidence="1">
    <location>
        <begin position="201"/>
        <end position="220"/>
    </location>
</feature>
<gene>
    <name evidence="2" type="ORF">BN12_2550001</name>
</gene>
<name>A0A077LYY8_9MICO</name>
<dbReference type="EMBL" id="CAJB01000174">
    <property type="protein sequence ID" value="CCH78122.1"/>
    <property type="molecule type" value="Genomic_DNA"/>
</dbReference>
<keyword evidence="1" id="KW-1133">Transmembrane helix</keyword>
<feature type="transmembrane region" description="Helical" evidence="1">
    <location>
        <begin position="227"/>
        <end position="247"/>
    </location>
</feature>
<accession>A0A077LYY8</accession>
<evidence type="ECO:0000256" key="1">
    <source>
        <dbReference type="SAM" id="Phobius"/>
    </source>
</evidence>